<dbReference type="STRING" id="1236220.SAMN04488112_10516"/>
<name>A0A1G6K156_9BACL</name>
<evidence type="ECO:0000313" key="2">
    <source>
        <dbReference type="EMBL" id="SDC24687.1"/>
    </source>
</evidence>
<dbReference type="InterPro" id="IPR047676">
    <property type="entry name" value="FxLYD_dom"/>
</dbReference>
<accession>A0A1G6K156</accession>
<protein>
    <submittedName>
        <fullName evidence="2">Uncharacterized protein</fullName>
    </submittedName>
</protein>
<feature type="region of interest" description="Disordered" evidence="1">
    <location>
        <begin position="1"/>
        <end position="22"/>
    </location>
</feature>
<dbReference type="NCBIfam" id="NF038353">
    <property type="entry name" value="FxLYD_dom"/>
    <property type="match status" value="1"/>
</dbReference>
<keyword evidence="3" id="KW-1185">Reference proteome</keyword>
<organism evidence="2 3">
    <name type="scientific">Melghirimyces thermohalophilus</name>
    <dbReference type="NCBI Taxonomy" id="1236220"/>
    <lineage>
        <taxon>Bacteria</taxon>
        <taxon>Bacillati</taxon>
        <taxon>Bacillota</taxon>
        <taxon>Bacilli</taxon>
        <taxon>Bacillales</taxon>
        <taxon>Thermoactinomycetaceae</taxon>
        <taxon>Melghirimyces</taxon>
    </lineage>
</organism>
<dbReference type="AlphaFoldDB" id="A0A1G6K156"/>
<dbReference type="Proteomes" id="UP000199387">
    <property type="component" value="Unassembled WGS sequence"/>
</dbReference>
<evidence type="ECO:0000256" key="1">
    <source>
        <dbReference type="SAM" id="MobiDB-lite"/>
    </source>
</evidence>
<sequence>MIHPGESAYVGSTVPMEAAQKPEELREVTLHTEYHPAYKEPAELQVKELQRDERDDRQPVVRGKVANPDRETVQDVFVVTALKDKEGQLVAVIGDYLNRDIRPGDRIGFTAQDDQLPAEVTDQATQVEAHAYPLFVGEQAKK</sequence>
<evidence type="ECO:0000313" key="3">
    <source>
        <dbReference type="Proteomes" id="UP000199387"/>
    </source>
</evidence>
<proteinExistence type="predicted"/>
<dbReference type="EMBL" id="FMZA01000005">
    <property type="protein sequence ID" value="SDC24687.1"/>
    <property type="molecule type" value="Genomic_DNA"/>
</dbReference>
<gene>
    <name evidence="2" type="ORF">SAMN04488112_10516</name>
</gene>
<reference evidence="2 3" key="1">
    <citation type="submission" date="2016-10" db="EMBL/GenBank/DDBJ databases">
        <authorList>
            <person name="de Groot N.N."/>
        </authorList>
    </citation>
    <scope>NUCLEOTIDE SEQUENCE [LARGE SCALE GENOMIC DNA]</scope>
    <source>
        <strain evidence="2 3">DSM 45514</strain>
    </source>
</reference>